<dbReference type="Gene3D" id="3.40.50.1110">
    <property type="entry name" value="SGNH hydrolase"/>
    <property type="match status" value="1"/>
</dbReference>
<name>A0ABX7C9I4_9HYPH</name>
<protein>
    <submittedName>
        <fullName evidence="1">SGNH/GDSL hydrolase family protein</fullName>
    </submittedName>
</protein>
<sequence>MLGIGGGLPLAAGGAVSAVIGLVPSRSTTTNPIVAWGDSLTYGYPALAAALFDPPRVVVERAVGGQSSSEVAARQGGVPILVTLAGNEIPALLPAEPDLAWDFASNEVPGEWYAFSATGAPIPISCEGGILKAELVNTGPNFFLAGPQVQIGPLVEGQLLRVEFEIVEMTGLSQLQVGTLYGSWTQPGSPQLMITEPGSYWFETEITDDKYGALIELGFIQLSTETMNGVLKLANVRVFRNYVPANPVAAITTLSTEPVNDQGPWSDGSRRIAGTLMGVDGDLGYDGTANFTFTRTSPGAAVSAPPASAFVPADALAYRQHTAWIWVGRNNIADPDTVEADIAAMVQSLGHSRYLVGSILNGEGEAMGSDEFDMIASLNADLAAQYGTRFVDLRAALMAAHDDSAGDLQDVATGVPPRSLRSNAIHLNLKGQAVVAQAFQAATLSRGW</sequence>
<keyword evidence="2" id="KW-1185">Reference proteome</keyword>
<dbReference type="InterPro" id="IPR036514">
    <property type="entry name" value="SGNH_hydro_sf"/>
</dbReference>
<evidence type="ECO:0000313" key="1">
    <source>
        <dbReference type="EMBL" id="QQR40382.1"/>
    </source>
</evidence>
<organism evidence="1 2">
    <name type="scientific">Devosia rhizoryzae</name>
    <dbReference type="NCBI Taxonomy" id="2774137"/>
    <lineage>
        <taxon>Bacteria</taxon>
        <taxon>Pseudomonadati</taxon>
        <taxon>Pseudomonadota</taxon>
        <taxon>Alphaproteobacteria</taxon>
        <taxon>Hyphomicrobiales</taxon>
        <taxon>Devosiaceae</taxon>
        <taxon>Devosia</taxon>
    </lineage>
</organism>
<proteinExistence type="predicted"/>
<reference evidence="1 2" key="1">
    <citation type="submission" date="2021-01" db="EMBL/GenBank/DDBJ databases">
        <title>Genome seq and assembly of Devosia sp. LEGU1.</title>
        <authorList>
            <person name="Chhetri G."/>
        </authorList>
    </citation>
    <scope>NUCLEOTIDE SEQUENCE [LARGE SCALE GENOMIC DNA]</scope>
    <source>
        <strain evidence="1 2">LEGU1</strain>
    </source>
</reference>
<evidence type="ECO:0000313" key="2">
    <source>
        <dbReference type="Proteomes" id="UP000595857"/>
    </source>
</evidence>
<dbReference type="EMBL" id="CP068046">
    <property type="protein sequence ID" value="QQR40382.1"/>
    <property type="molecule type" value="Genomic_DNA"/>
</dbReference>
<dbReference type="RefSeq" id="WP_201635676.1">
    <property type="nucleotide sequence ID" value="NZ_CP068046.1"/>
</dbReference>
<gene>
    <name evidence="1" type="ORF">JI748_05090</name>
</gene>
<accession>A0ABX7C9I4</accession>
<dbReference type="GO" id="GO:0016787">
    <property type="term" value="F:hydrolase activity"/>
    <property type="evidence" value="ECO:0007669"/>
    <property type="project" value="UniProtKB-KW"/>
</dbReference>
<keyword evidence="1" id="KW-0378">Hydrolase</keyword>
<dbReference type="Proteomes" id="UP000595857">
    <property type="component" value="Chromosome"/>
</dbReference>
<dbReference type="SUPFAM" id="SSF52266">
    <property type="entry name" value="SGNH hydrolase"/>
    <property type="match status" value="2"/>
</dbReference>